<dbReference type="Gene3D" id="3.40.50.300">
    <property type="entry name" value="P-loop containing nucleotide triphosphate hydrolases"/>
    <property type="match status" value="1"/>
</dbReference>
<sequence length="382" mass="43157">MVFNEKEKTALATSVGADERQSVQNTNNIIPTTDEHFNDSGEIYEENLQEMFFRMSHPYYLHTVSMTELYQTPYKSRPPIIDGLLYGGAYILAGAPKIGKSFLVAQIAYHISTGKKLWDYDVHQGTVLYLALEDDYQRIQSRMFMMYGVEDSSNLYFATAANKIGNGLDEQLEFFINEHPDTKLIIIDTMQKIREVGGEAYSYASDYEIIGRLKQFADKHCICILIVHHTRKQPAGDTFEMISGTTGLLGCADGSLLMQKKKRTALEATIDVVGRDQQDQILYLSKDPNTQIWNLDKTETELHKEPPDPTLEAVARLVTSEQPEWTGSPSELAEALNTGMAANALTKYLNVKCGRLTDEYNIVYENKAKHSGRRVTLTYTTK</sequence>
<reference evidence="1 2" key="1">
    <citation type="submission" date="2015-10" db="EMBL/GenBank/DDBJ databases">
        <title>A novel member of the family Ruminococcaceae isolated from human faeces.</title>
        <authorList>
            <person name="Shkoporov A.N."/>
            <person name="Chaplin A.V."/>
            <person name="Motuzova O.V."/>
            <person name="Kafarskaia L.I."/>
            <person name="Efimov B.A."/>
        </authorList>
    </citation>
    <scope>NUCLEOTIDE SEQUENCE [LARGE SCALE GENOMIC DNA]</scope>
    <source>
        <strain evidence="1 2">668</strain>
    </source>
</reference>
<dbReference type="AlphaFoldDB" id="A0A0W7TSE4"/>
<protein>
    <recommendedName>
        <fullName evidence="3">AAA family ATPase</fullName>
    </recommendedName>
</protein>
<gene>
    <name evidence="1" type="ORF">ASJ35_06915</name>
</gene>
<accession>A0A0W7TSE4</accession>
<evidence type="ECO:0000313" key="1">
    <source>
        <dbReference type="EMBL" id="KUE76734.1"/>
    </source>
</evidence>
<name>A0A0W7TSE4_9FIRM</name>
<dbReference type="Proteomes" id="UP000053433">
    <property type="component" value="Unassembled WGS sequence"/>
</dbReference>
<evidence type="ECO:0008006" key="3">
    <source>
        <dbReference type="Google" id="ProtNLM"/>
    </source>
</evidence>
<dbReference type="InterPro" id="IPR027417">
    <property type="entry name" value="P-loop_NTPase"/>
</dbReference>
<proteinExistence type="predicted"/>
<dbReference type="Pfam" id="PF13481">
    <property type="entry name" value="AAA_25"/>
    <property type="match status" value="1"/>
</dbReference>
<organism evidence="1 2">
    <name type="scientific">Ruthenibacterium lactatiformans</name>
    <dbReference type="NCBI Taxonomy" id="1550024"/>
    <lineage>
        <taxon>Bacteria</taxon>
        <taxon>Bacillati</taxon>
        <taxon>Bacillota</taxon>
        <taxon>Clostridia</taxon>
        <taxon>Eubacteriales</taxon>
        <taxon>Oscillospiraceae</taxon>
        <taxon>Ruthenibacterium</taxon>
    </lineage>
</organism>
<dbReference type="RefSeq" id="WP_058723077.1">
    <property type="nucleotide sequence ID" value="NZ_LMUA01000007.1"/>
</dbReference>
<dbReference type="SUPFAM" id="SSF52540">
    <property type="entry name" value="P-loop containing nucleoside triphosphate hydrolases"/>
    <property type="match status" value="1"/>
</dbReference>
<evidence type="ECO:0000313" key="2">
    <source>
        <dbReference type="Proteomes" id="UP000053433"/>
    </source>
</evidence>
<comment type="caution">
    <text evidence="1">The sequence shown here is derived from an EMBL/GenBank/DDBJ whole genome shotgun (WGS) entry which is preliminary data.</text>
</comment>
<dbReference type="EMBL" id="LMUA01000007">
    <property type="protein sequence ID" value="KUE76734.1"/>
    <property type="molecule type" value="Genomic_DNA"/>
</dbReference>